<protein>
    <submittedName>
        <fullName evidence="1">Uncharacterized protein</fullName>
    </submittedName>
</protein>
<evidence type="ECO:0000313" key="1">
    <source>
        <dbReference type="EMBL" id="MTD54836.1"/>
    </source>
</evidence>
<accession>A0A6N7Z5W7</accession>
<proteinExistence type="predicted"/>
<sequence>MVEGAARRGQSGRRTGVVPRGGSVRWRLIDRVLANYDAESVLALLGAAVDSPVCRLWERQLLLLWARAVRLPPRGSVEATSSDLVGFVEQAVRAAPDRVSRGYFAAVDARAMVRHEIAGRRLRVHPGDHVHPQVFLRSMSMTAAAIDPVLVPVRGFGLADVMEVVLGHADMLISALAPAWPEARPDGPAFWEVAEPVVSEAEIAVVRDRMAVGPEVLVTECGYPARAAAALTWLTRPASAIKVASRPTEPALGPTLVVDGGSRSVSVPAAMTMATLAAATQELADQAAESALSHHRLNAVVQRRAVRVLTGHTTVELTEEAVDDAASSIQARWVMPPDEPVSAVVRGEARRRTEQVRGRLLDPEVVQGPRHATVIVSGLGSGDLGLALYWTDYRWARESAGRPEKVRPPVRLVIYGGPAVLAAQQITDTVRLHVEELVEILSDAQGDQILLACFLDDLYRPDSKAPLFLDDVLDAWSVWRQRGYLVPPVDFDGVWEERYDQPDDLPWARAAAWEPIEQLLSDAAVPASVGWPVARLSQDGDEADLFDRGDGIALLVRRDPGIVIYAFLGEAEKLGLSPDALFGFADGVRVTVGRAAAISSHLNLGDRVPLSLVLRLLPEAASEHDQEIAGVPYRVGVSADRAVIEIGIVPEAMSLFQGDGLEGHSALGFALYEAVARLRQARGDAPGLSREEFSAAWDSCLPVTTVAFVESDTPALPEPDALPRGPHMRMRAIEAVARTVRQHGIPSGSYTGESAVQVCREHLLPALEDALVARTRTYRPSLVDEVLRRLNAAYATRFVEQTTIARSLAGPFADNWIEHALAAEEGAAVTRPLEVLLEYLLAYSQDGDRDADVLDVADLVALADLVLSTATRIRTADQHLSDFAVLVADGVFAFTDEPNDVDADLASQGFDHDAYSRARRDQQVALARAAGPAAEPEHRQRMPIDVTARSPQPFASFHDIADEILRQADDGLRGATGTGLDAIRAVLHTAQAWPVGNDGLARVEPGALVADATAWSRLPETEVNAALETLTLNRETLEPLSAEQVADLEDRPDRLPLRPLPMVNGVVLVGPWIAHAGLTAYVTYLMDSRLPPLRALPQHLLNLMQRRRQQQNNELEDEVLSVVNNLGLPRRFRFTQGELARAGIPADDGEIDLLVADVEHRRLWVCEIKDPQAAHSPPALFRHIRSFVKGDGHVAKLLSKADVIGEHARQAAKACGVEDDLPWRVVPLLVTRWVEPAAFIAHPKVAFTVLDRLAAVLGKDSDPDPLTSTYDL</sequence>
<dbReference type="EMBL" id="WMBA01000015">
    <property type="protein sequence ID" value="MTD54836.1"/>
    <property type="molecule type" value="Genomic_DNA"/>
</dbReference>
<name>A0A6N7Z5W7_9PSEU</name>
<reference evidence="1 2" key="1">
    <citation type="submission" date="2019-11" db="EMBL/GenBank/DDBJ databases">
        <title>Draft genome of Amycolatopsis RM579.</title>
        <authorList>
            <person name="Duangmal K."/>
            <person name="Mingma R."/>
        </authorList>
    </citation>
    <scope>NUCLEOTIDE SEQUENCE [LARGE SCALE GENOMIC DNA]</scope>
    <source>
        <strain evidence="1 2">RM579</strain>
    </source>
</reference>
<keyword evidence="2" id="KW-1185">Reference proteome</keyword>
<dbReference type="Proteomes" id="UP000440096">
    <property type="component" value="Unassembled WGS sequence"/>
</dbReference>
<evidence type="ECO:0000313" key="2">
    <source>
        <dbReference type="Proteomes" id="UP000440096"/>
    </source>
</evidence>
<comment type="caution">
    <text evidence="1">The sequence shown here is derived from an EMBL/GenBank/DDBJ whole genome shotgun (WGS) entry which is preliminary data.</text>
</comment>
<gene>
    <name evidence="1" type="ORF">GKO32_12715</name>
</gene>
<dbReference type="AlphaFoldDB" id="A0A6N7Z5W7"/>
<organism evidence="1 2">
    <name type="scientific">Amycolatopsis pithecellobii</name>
    <dbReference type="NCBI Taxonomy" id="664692"/>
    <lineage>
        <taxon>Bacteria</taxon>
        <taxon>Bacillati</taxon>
        <taxon>Actinomycetota</taxon>
        <taxon>Actinomycetes</taxon>
        <taxon>Pseudonocardiales</taxon>
        <taxon>Pseudonocardiaceae</taxon>
        <taxon>Amycolatopsis</taxon>
    </lineage>
</organism>